<reference evidence="2 3" key="1">
    <citation type="journal article" date="2010" name="Genome Biol. Evol.">
        <title>The sequence of a 1.8-mb bacterial linear plasmid reveals a rich evolutionary reservoir of secondary metabolic pathways.</title>
        <authorList>
            <person name="Medema M.H."/>
            <person name="Trefzer A."/>
            <person name="Kovalchuk A."/>
            <person name="van den Berg M."/>
            <person name="Mueller U."/>
            <person name="Heijne W."/>
            <person name="Wu L."/>
            <person name="Alam M.T."/>
            <person name="Ronning C.M."/>
            <person name="Nierman W.C."/>
            <person name="Bovenberg R.A.L."/>
            <person name="Breitling R."/>
            <person name="Takano E."/>
        </authorList>
    </citation>
    <scope>NUCLEOTIDE SEQUENCE [LARGE SCALE GENOMIC DNA]</scope>
    <source>
        <strain evidence="3">ATCC 27064 / DSM 738 / JCM 4710 / NBRC 13307 / NCIMB 12785 / NRRL 3585 / VKM Ac-602</strain>
        <plasmid evidence="2">pSCL4</plasmid>
    </source>
</reference>
<organism evidence="2 3">
    <name type="scientific">Streptomyces clavuligerus</name>
    <dbReference type="NCBI Taxonomy" id="1901"/>
    <lineage>
        <taxon>Bacteria</taxon>
        <taxon>Bacillati</taxon>
        <taxon>Actinomycetota</taxon>
        <taxon>Actinomycetes</taxon>
        <taxon>Kitasatosporales</taxon>
        <taxon>Streptomycetaceae</taxon>
        <taxon>Streptomyces</taxon>
    </lineage>
</organism>
<sequence length="350" mass="36422">MSLSRRSALGALAGLSITAVGLAAPRTSARAMGAAADGQDHWRAGTPMPQARAEVGAAALDGRLYVVGGTLQRDDAAPVWASDVVTSYDPRTDRWSSHAPLPRPLTHVGVAALDGRLYAFGGFTDAVHLNPQPVAYAYHPAGDRWSRLPDMPEKLGSVAVAAVDDRLHLIGGRASTSVVTIPDPPISLGYGTVNSHLVYDPRRCRWTTAQPLPGAARDHAGVAVLGRDIHVFGGRTADVTDNLARHDVYRTGTGRWGTAAPLPAPRSAGAAVVLDGRIVYAGGECGSDGGTFGDVTVYDPESDNWSAGSPLPRSRHGFGAGAVRGRAYFAAGAPTCGGGASKELLELRLR</sequence>
<dbReference type="SMART" id="SM00612">
    <property type="entry name" value="Kelch"/>
    <property type="match status" value="4"/>
</dbReference>
<evidence type="ECO:0000313" key="3">
    <source>
        <dbReference type="Proteomes" id="UP000002357"/>
    </source>
</evidence>
<feature type="signal peptide" evidence="1">
    <location>
        <begin position="1"/>
        <end position="23"/>
    </location>
</feature>
<dbReference type="Gene3D" id="2.120.10.80">
    <property type="entry name" value="Kelch-type beta propeller"/>
    <property type="match status" value="2"/>
</dbReference>
<dbReference type="eggNOG" id="COG3055">
    <property type="taxonomic scope" value="Bacteria"/>
</dbReference>
<keyword evidence="1" id="KW-0732">Signal</keyword>
<gene>
    <name evidence="2" type="ORF">SCLAV_p0527</name>
</gene>
<dbReference type="RefSeq" id="WP_003954386.1">
    <property type="nucleotide sequence ID" value="NZ_CM000914.1"/>
</dbReference>
<dbReference type="PANTHER" id="PTHR45632">
    <property type="entry name" value="LD33804P"/>
    <property type="match status" value="1"/>
</dbReference>
<feature type="chain" id="PRO_5041196342" evidence="1">
    <location>
        <begin position="24"/>
        <end position="350"/>
    </location>
</feature>
<dbReference type="Pfam" id="PF01344">
    <property type="entry name" value="Kelch_1"/>
    <property type="match status" value="3"/>
</dbReference>
<accession>B5GRG7</accession>
<dbReference type="Proteomes" id="UP000002357">
    <property type="component" value="Plasmid pSCL4"/>
</dbReference>
<dbReference type="InterPro" id="IPR006652">
    <property type="entry name" value="Kelch_1"/>
</dbReference>
<geneLocation type="plasmid" evidence="2 3">
    <name>pSCL4</name>
</geneLocation>
<protein>
    <submittedName>
        <fullName evidence="2">Kelch repeat-containing protein</fullName>
    </submittedName>
</protein>
<dbReference type="EMBL" id="CM000914">
    <property type="protein sequence ID" value="EFG04017.2"/>
    <property type="molecule type" value="Genomic_DNA"/>
</dbReference>
<evidence type="ECO:0000256" key="1">
    <source>
        <dbReference type="SAM" id="SignalP"/>
    </source>
</evidence>
<keyword evidence="2" id="KW-0614">Plasmid</keyword>
<keyword evidence="3" id="KW-1185">Reference proteome</keyword>
<dbReference type="SUPFAM" id="SSF117281">
    <property type="entry name" value="Kelch motif"/>
    <property type="match status" value="2"/>
</dbReference>
<evidence type="ECO:0000313" key="2">
    <source>
        <dbReference type="EMBL" id="EFG04017.2"/>
    </source>
</evidence>
<dbReference type="InterPro" id="IPR015915">
    <property type="entry name" value="Kelch-typ_b-propeller"/>
</dbReference>
<proteinExistence type="predicted"/>
<dbReference type="GeneID" id="93733663"/>
<dbReference type="OrthoDB" id="3676679at2"/>
<dbReference type="InterPro" id="IPR006311">
    <property type="entry name" value="TAT_signal"/>
</dbReference>
<dbReference type="AlphaFoldDB" id="B5GRG7"/>
<dbReference type="PROSITE" id="PS51318">
    <property type="entry name" value="TAT"/>
    <property type="match status" value="1"/>
</dbReference>
<name>B5GRG7_STRCL</name>